<dbReference type="InterPro" id="IPR027417">
    <property type="entry name" value="P-loop_NTPase"/>
</dbReference>
<dbReference type="Gene3D" id="3.40.50.300">
    <property type="entry name" value="P-loop containing nucleotide triphosphate hydrolases"/>
    <property type="match status" value="1"/>
</dbReference>
<dbReference type="EMBL" id="DRUZ01000071">
    <property type="protein sequence ID" value="HHS01985.1"/>
    <property type="molecule type" value="Genomic_DNA"/>
</dbReference>
<accession>A0A7C5V5N8</accession>
<sequence>MRNFKDTPRAYSPEELAKDLLEHLKKPRIWYGHKAFDEIAGPLEGGKWIYAVVYPPVDFLSLTVKLAGSVALQGGVVLIVNCSIPVEKTYEKFLTFFTHEELKKVPVYFSPINCIEELKDIATHFRNLKLVIVDDYQELDTKCTFSDVNTRIRHINMTIKQTSIRYCFDIITFDTPKKILHDYIYQDADIILGLHRLTYPLQNMVEVVKNRYGPDHLKIVCNL</sequence>
<dbReference type="AlphaFoldDB" id="A0A7C5V5N8"/>
<proteinExistence type="predicted"/>
<dbReference type="SUPFAM" id="SSF52540">
    <property type="entry name" value="P-loop containing nucleoside triphosphate hydrolases"/>
    <property type="match status" value="1"/>
</dbReference>
<protein>
    <submittedName>
        <fullName evidence="1">Uncharacterized protein</fullName>
    </submittedName>
</protein>
<gene>
    <name evidence="1" type="ORF">ENL71_05620</name>
</gene>
<evidence type="ECO:0000313" key="1">
    <source>
        <dbReference type="EMBL" id="HHS01985.1"/>
    </source>
</evidence>
<name>A0A7C5V5N8_9FIRM</name>
<reference evidence="1" key="1">
    <citation type="journal article" date="2020" name="mSystems">
        <title>Genome- and Community-Level Interaction Insights into Carbon Utilization and Element Cycling Functions of Hydrothermarchaeota in Hydrothermal Sediment.</title>
        <authorList>
            <person name="Zhou Z."/>
            <person name="Liu Y."/>
            <person name="Xu W."/>
            <person name="Pan J."/>
            <person name="Luo Z.H."/>
            <person name="Li M."/>
        </authorList>
    </citation>
    <scope>NUCLEOTIDE SEQUENCE [LARGE SCALE GENOMIC DNA]</scope>
    <source>
        <strain evidence="1">SpSt-102</strain>
    </source>
</reference>
<organism evidence="1">
    <name type="scientific">Caldicellulosiruptor owensensis</name>
    <dbReference type="NCBI Taxonomy" id="55205"/>
    <lineage>
        <taxon>Bacteria</taxon>
        <taxon>Bacillati</taxon>
        <taxon>Bacillota</taxon>
        <taxon>Bacillota incertae sedis</taxon>
        <taxon>Caldicellulosiruptorales</taxon>
        <taxon>Caldicellulosiruptoraceae</taxon>
        <taxon>Caldicellulosiruptor</taxon>
    </lineage>
</organism>
<comment type="caution">
    <text evidence="1">The sequence shown here is derived from an EMBL/GenBank/DDBJ whole genome shotgun (WGS) entry which is preliminary data.</text>
</comment>